<feature type="compositionally biased region" description="Polar residues" evidence="1">
    <location>
        <begin position="26"/>
        <end position="39"/>
    </location>
</feature>
<evidence type="ECO:0000313" key="3">
    <source>
        <dbReference type="Proteomes" id="UP001177023"/>
    </source>
</evidence>
<feature type="compositionally biased region" description="Basic and acidic residues" evidence="1">
    <location>
        <begin position="45"/>
        <end position="62"/>
    </location>
</feature>
<feature type="non-terminal residue" evidence="2">
    <location>
        <position position="1"/>
    </location>
</feature>
<organism evidence="2 3">
    <name type="scientific">Mesorhabditis spiculigera</name>
    <dbReference type="NCBI Taxonomy" id="96644"/>
    <lineage>
        <taxon>Eukaryota</taxon>
        <taxon>Metazoa</taxon>
        <taxon>Ecdysozoa</taxon>
        <taxon>Nematoda</taxon>
        <taxon>Chromadorea</taxon>
        <taxon>Rhabditida</taxon>
        <taxon>Rhabditina</taxon>
        <taxon>Rhabditomorpha</taxon>
        <taxon>Rhabditoidea</taxon>
        <taxon>Rhabditidae</taxon>
        <taxon>Mesorhabditinae</taxon>
        <taxon>Mesorhabditis</taxon>
    </lineage>
</organism>
<evidence type="ECO:0000256" key="1">
    <source>
        <dbReference type="SAM" id="MobiDB-lite"/>
    </source>
</evidence>
<keyword evidence="3" id="KW-1185">Reference proteome</keyword>
<dbReference type="AlphaFoldDB" id="A0AA36FU48"/>
<name>A0AA36FU48_9BILA</name>
<gene>
    <name evidence="2" type="ORF">MSPICULIGERA_LOCUS5650</name>
</gene>
<proteinExistence type="predicted"/>
<sequence>MFIQEMPQSREPLPPESKKGGKAKCSTDNSRDTNLTNDPTAPRPKSKDTKETRTKDKTEKLKPPPAKSARAPAAPTLRKTAAAAAAAAAGTPTPPVSGRQRAPSLQAQATMNNSHKETVVTPLRLSKEKAGDEVTQFTVEMTCEDGSDRAAV</sequence>
<reference evidence="2" key="1">
    <citation type="submission" date="2023-06" db="EMBL/GenBank/DDBJ databases">
        <authorList>
            <person name="Delattre M."/>
        </authorList>
    </citation>
    <scope>NUCLEOTIDE SEQUENCE</scope>
    <source>
        <strain evidence="2">AF72</strain>
    </source>
</reference>
<feature type="compositionally biased region" description="Low complexity" evidence="1">
    <location>
        <begin position="67"/>
        <end position="91"/>
    </location>
</feature>
<accession>A0AA36FU48</accession>
<feature type="compositionally biased region" description="Polar residues" evidence="1">
    <location>
        <begin position="103"/>
        <end position="113"/>
    </location>
</feature>
<evidence type="ECO:0000313" key="2">
    <source>
        <dbReference type="EMBL" id="CAJ0567083.1"/>
    </source>
</evidence>
<feature type="region of interest" description="Disordered" evidence="1">
    <location>
        <begin position="1"/>
        <end position="118"/>
    </location>
</feature>
<comment type="caution">
    <text evidence="2">The sequence shown here is derived from an EMBL/GenBank/DDBJ whole genome shotgun (WGS) entry which is preliminary data.</text>
</comment>
<dbReference type="EMBL" id="CATQJA010001405">
    <property type="protein sequence ID" value="CAJ0567083.1"/>
    <property type="molecule type" value="Genomic_DNA"/>
</dbReference>
<protein>
    <submittedName>
        <fullName evidence="2">Uncharacterized protein</fullName>
    </submittedName>
</protein>
<dbReference type="Proteomes" id="UP001177023">
    <property type="component" value="Unassembled WGS sequence"/>
</dbReference>